<keyword evidence="2" id="KW-1185">Reference proteome</keyword>
<dbReference type="AlphaFoldDB" id="A0A850EZN2"/>
<dbReference type="EMBL" id="JABWCS010000218">
    <property type="protein sequence ID" value="NUU63291.1"/>
    <property type="molecule type" value="Genomic_DNA"/>
</dbReference>
<accession>A0A850EZN2</accession>
<sequence length="180" mass="20145">MNKTWWLGALLLLTAGSAILLPQLAELESSLRQDRGAVETFSEDSNIVLDDTNLVDAIGSLPLTLTIGSVGWENGVLSLDLMVTGNDHEPEELYRNMAKAVAFAIQDTSNVDQLLLRVVAEDKWTQTRRLLLAGDIRRREWSGELQKELLNTGNRPLSEHLKSSFRISESDLWQNQFISP</sequence>
<name>A0A850EZN2_9BACL</name>
<dbReference type="RefSeq" id="WP_175373701.1">
    <property type="nucleotide sequence ID" value="NZ_JABWCS010000218.1"/>
</dbReference>
<dbReference type="Proteomes" id="UP000564806">
    <property type="component" value="Unassembled WGS sequence"/>
</dbReference>
<gene>
    <name evidence="1" type="ORF">HPT30_23325</name>
</gene>
<protein>
    <submittedName>
        <fullName evidence="1">Uncharacterized protein</fullName>
    </submittedName>
</protein>
<comment type="caution">
    <text evidence="1">The sequence shown here is derived from an EMBL/GenBank/DDBJ whole genome shotgun (WGS) entry which is preliminary data.</text>
</comment>
<organism evidence="1 2">
    <name type="scientific">Paenibacillus agri</name>
    <dbReference type="NCBI Taxonomy" id="2744309"/>
    <lineage>
        <taxon>Bacteria</taxon>
        <taxon>Bacillati</taxon>
        <taxon>Bacillota</taxon>
        <taxon>Bacilli</taxon>
        <taxon>Bacillales</taxon>
        <taxon>Paenibacillaceae</taxon>
        <taxon>Paenibacillus</taxon>
    </lineage>
</organism>
<proteinExistence type="predicted"/>
<evidence type="ECO:0000313" key="2">
    <source>
        <dbReference type="Proteomes" id="UP000564806"/>
    </source>
</evidence>
<reference evidence="1" key="1">
    <citation type="submission" date="2020-06" db="EMBL/GenBank/DDBJ databases">
        <title>Paenibacillus sp. nov., isolated from soil.</title>
        <authorList>
            <person name="Seo Y.L."/>
        </authorList>
    </citation>
    <scope>NUCLEOTIDE SEQUENCE [LARGE SCALE GENOMIC DNA]</scope>
    <source>
        <strain evidence="1">JW14</strain>
    </source>
</reference>
<evidence type="ECO:0000313" key="1">
    <source>
        <dbReference type="EMBL" id="NUU63291.1"/>
    </source>
</evidence>